<sequence>MQDSIVIVGAGQAGAQVAQSLRQGGHAGSIRLIGEEAHPPYQRPPLSKKFLAGETDAEGLWLRPAAFYETQSVDLLTGSEVAAIDRDGHAVVLSTGERVPYDKLVLATGTRARRIPVPGADLAGILTLRSIADVDRIRSALAAQERLAVIGAGYIGLEVAAVARAMGKTVTVIEAQDRVLKRVVSPVISAFYEALHRSKGVDLRLDTGLSGLEGAEGAVTGVRLADGSLVPAGLVLMAVGAEPNDALAEAAGLETDNGILVDGGGQTSDPDIYAAGDCTRFFLPRYDRSVRLESVQNAIDQAKVVAQSILGQEVDYDPLPWFWSDQYHVKLQIAGLSEGYDEVVTVGEPAEDKFYVAYLQKGRLIAVDSINSPRSHMMARKAIGEPWRADLLPAAA</sequence>
<dbReference type="PANTHER" id="PTHR43557:SF2">
    <property type="entry name" value="RIESKE DOMAIN-CONTAINING PROTEIN-RELATED"/>
    <property type="match status" value="1"/>
</dbReference>
<dbReference type="SUPFAM" id="SSF55424">
    <property type="entry name" value="FAD/NAD-linked reductases, dimerisation (C-terminal) domain"/>
    <property type="match status" value="1"/>
</dbReference>
<keyword evidence="8" id="KW-1185">Reference proteome</keyword>
<evidence type="ECO:0000259" key="5">
    <source>
        <dbReference type="Pfam" id="PF07992"/>
    </source>
</evidence>
<comment type="cofactor">
    <cofactor evidence="1">
        <name>FAD</name>
        <dbReference type="ChEBI" id="CHEBI:57692"/>
    </cofactor>
</comment>
<keyword evidence="4" id="KW-0560">Oxidoreductase</keyword>
<dbReference type="Pfam" id="PF07992">
    <property type="entry name" value="Pyr_redox_2"/>
    <property type="match status" value="1"/>
</dbReference>
<evidence type="ECO:0000256" key="4">
    <source>
        <dbReference type="ARBA" id="ARBA00023002"/>
    </source>
</evidence>
<evidence type="ECO:0000256" key="3">
    <source>
        <dbReference type="ARBA" id="ARBA00022827"/>
    </source>
</evidence>
<dbReference type="PANTHER" id="PTHR43557">
    <property type="entry name" value="APOPTOSIS-INDUCING FACTOR 1"/>
    <property type="match status" value="1"/>
</dbReference>
<dbReference type="Pfam" id="PF14759">
    <property type="entry name" value="Reductase_C"/>
    <property type="match status" value="1"/>
</dbReference>
<protein>
    <submittedName>
        <fullName evidence="7">FAD-dependent oxidoreductase</fullName>
    </submittedName>
</protein>
<dbReference type="GO" id="GO:0016651">
    <property type="term" value="F:oxidoreductase activity, acting on NAD(P)H"/>
    <property type="evidence" value="ECO:0007669"/>
    <property type="project" value="TreeGrafter"/>
</dbReference>
<dbReference type="InterPro" id="IPR028202">
    <property type="entry name" value="Reductase_C"/>
</dbReference>
<dbReference type="AlphaFoldDB" id="A0A7X5F6B4"/>
<evidence type="ECO:0000256" key="1">
    <source>
        <dbReference type="ARBA" id="ARBA00001974"/>
    </source>
</evidence>
<evidence type="ECO:0000256" key="2">
    <source>
        <dbReference type="ARBA" id="ARBA00022630"/>
    </source>
</evidence>
<dbReference type="InterPro" id="IPR023753">
    <property type="entry name" value="FAD/NAD-binding_dom"/>
</dbReference>
<dbReference type="EMBL" id="JAABLQ010000004">
    <property type="protein sequence ID" value="NBN80510.1"/>
    <property type="molecule type" value="Genomic_DNA"/>
</dbReference>
<feature type="domain" description="FAD/NAD(P)-binding" evidence="5">
    <location>
        <begin position="4"/>
        <end position="302"/>
    </location>
</feature>
<dbReference type="Proteomes" id="UP000586722">
    <property type="component" value="Unassembled WGS sequence"/>
</dbReference>
<dbReference type="RefSeq" id="WP_161709725.1">
    <property type="nucleotide sequence ID" value="NZ_JAABLQ010000004.1"/>
</dbReference>
<dbReference type="GO" id="GO:0005737">
    <property type="term" value="C:cytoplasm"/>
    <property type="evidence" value="ECO:0007669"/>
    <property type="project" value="TreeGrafter"/>
</dbReference>
<dbReference type="InterPro" id="IPR050446">
    <property type="entry name" value="FAD-oxidoreductase/Apoptosis"/>
</dbReference>
<keyword evidence="2" id="KW-0285">Flavoprotein</keyword>
<dbReference type="InterPro" id="IPR016156">
    <property type="entry name" value="FAD/NAD-linked_Rdtase_dimer_sf"/>
</dbReference>
<gene>
    <name evidence="7" type="ORF">GWI72_19720</name>
</gene>
<dbReference type="SUPFAM" id="SSF51905">
    <property type="entry name" value="FAD/NAD(P)-binding domain"/>
    <property type="match status" value="2"/>
</dbReference>
<evidence type="ECO:0000313" key="7">
    <source>
        <dbReference type="EMBL" id="NBN80510.1"/>
    </source>
</evidence>
<dbReference type="InterPro" id="IPR036188">
    <property type="entry name" value="FAD/NAD-bd_sf"/>
</dbReference>
<feature type="domain" description="Reductase C-terminal" evidence="6">
    <location>
        <begin position="321"/>
        <end position="385"/>
    </location>
</feature>
<name>A0A7X5F6B4_9HYPH</name>
<dbReference type="Gene3D" id="3.50.50.60">
    <property type="entry name" value="FAD/NAD(P)-binding domain"/>
    <property type="match status" value="2"/>
</dbReference>
<organism evidence="7 8">
    <name type="scientific">Pannonibacter tanglangensis</name>
    <dbReference type="NCBI Taxonomy" id="2750084"/>
    <lineage>
        <taxon>Bacteria</taxon>
        <taxon>Pseudomonadati</taxon>
        <taxon>Pseudomonadota</taxon>
        <taxon>Alphaproteobacteria</taxon>
        <taxon>Hyphomicrobiales</taxon>
        <taxon>Stappiaceae</taxon>
        <taxon>Pannonibacter</taxon>
    </lineage>
</organism>
<reference evidence="8" key="1">
    <citation type="submission" date="2020-01" db="EMBL/GenBank/DDBJ databases">
        <authorList>
            <person name="Fang Y."/>
            <person name="Sun R."/>
            <person name="Nie L."/>
            <person name="He J."/>
            <person name="Hao L."/>
            <person name="Wang L."/>
            <person name="Su S."/>
            <person name="Lv E."/>
            <person name="Zhang Z."/>
            <person name="Xie R."/>
            <person name="Liu H."/>
        </authorList>
    </citation>
    <scope>NUCLEOTIDE SEQUENCE [LARGE SCALE GENOMIC DNA]</scope>
    <source>
        <strain evidence="8">XCT-53</strain>
    </source>
</reference>
<evidence type="ECO:0000313" key="8">
    <source>
        <dbReference type="Proteomes" id="UP000586722"/>
    </source>
</evidence>
<dbReference type="Gene3D" id="3.30.390.30">
    <property type="match status" value="1"/>
</dbReference>
<comment type="caution">
    <text evidence="7">The sequence shown here is derived from an EMBL/GenBank/DDBJ whole genome shotgun (WGS) entry which is preliminary data.</text>
</comment>
<proteinExistence type="predicted"/>
<dbReference type="PRINTS" id="PR00411">
    <property type="entry name" value="PNDRDTASEI"/>
</dbReference>
<accession>A0A7X5F6B4</accession>
<dbReference type="PRINTS" id="PR00368">
    <property type="entry name" value="FADPNR"/>
</dbReference>
<keyword evidence="3" id="KW-0274">FAD</keyword>
<evidence type="ECO:0000259" key="6">
    <source>
        <dbReference type="Pfam" id="PF14759"/>
    </source>
</evidence>